<dbReference type="STRING" id="1603606.DSOUD_2100"/>
<dbReference type="Proteomes" id="UP000057158">
    <property type="component" value="Chromosome"/>
</dbReference>
<organism evidence="1 2">
    <name type="scientific">Desulfuromonas soudanensis</name>
    <dbReference type="NCBI Taxonomy" id="1603606"/>
    <lineage>
        <taxon>Bacteria</taxon>
        <taxon>Pseudomonadati</taxon>
        <taxon>Thermodesulfobacteriota</taxon>
        <taxon>Desulfuromonadia</taxon>
        <taxon>Desulfuromonadales</taxon>
        <taxon>Desulfuromonadaceae</taxon>
        <taxon>Desulfuromonas</taxon>
    </lineage>
</organism>
<keyword evidence="2" id="KW-1185">Reference proteome</keyword>
<gene>
    <name evidence="1" type="ORF">DSOUD_2100</name>
</gene>
<dbReference type="Gene3D" id="3.40.630.30">
    <property type="match status" value="1"/>
</dbReference>
<protein>
    <recommendedName>
        <fullName evidence="3">N-acetyltransferase domain-containing protein</fullName>
    </recommendedName>
</protein>
<dbReference type="KEGG" id="des:DSOUD_2100"/>
<dbReference type="SUPFAM" id="SSF55729">
    <property type="entry name" value="Acyl-CoA N-acyltransferases (Nat)"/>
    <property type="match status" value="1"/>
</dbReference>
<reference evidence="1 2" key="1">
    <citation type="submission" date="2015-07" db="EMBL/GenBank/DDBJ databases">
        <title>Isolation and Genomic Characterization of a Novel Halophilic Metal-Reducing Deltaproteobacterium from the Deep Subsurface.</title>
        <authorList>
            <person name="Badalamenti J.P."/>
            <person name="Summers Z.M."/>
            <person name="Gralnick J.A."/>
            <person name="Bond D.R."/>
        </authorList>
    </citation>
    <scope>NUCLEOTIDE SEQUENCE [LARGE SCALE GENOMIC DNA]</scope>
    <source>
        <strain evidence="1 2">WTL</strain>
    </source>
</reference>
<dbReference type="RefSeq" id="WP_053550920.1">
    <property type="nucleotide sequence ID" value="NZ_CP010802.1"/>
</dbReference>
<evidence type="ECO:0008006" key="3">
    <source>
        <dbReference type="Google" id="ProtNLM"/>
    </source>
</evidence>
<dbReference type="InterPro" id="IPR016181">
    <property type="entry name" value="Acyl_CoA_acyltransferase"/>
</dbReference>
<dbReference type="PATRIC" id="fig|1603606.3.peg.2269"/>
<evidence type="ECO:0000313" key="2">
    <source>
        <dbReference type="Proteomes" id="UP000057158"/>
    </source>
</evidence>
<proteinExistence type="predicted"/>
<name>A0A0M4D9Z7_9BACT</name>
<accession>A0A0M4D9Z7</accession>
<dbReference type="AlphaFoldDB" id="A0A0M4D9Z7"/>
<dbReference type="EMBL" id="CP010802">
    <property type="protein sequence ID" value="ALC16867.1"/>
    <property type="molecule type" value="Genomic_DNA"/>
</dbReference>
<evidence type="ECO:0000313" key="1">
    <source>
        <dbReference type="EMBL" id="ALC16867.1"/>
    </source>
</evidence>
<sequence>MKNYVPIKLKNILKVVKFDILYYFMRANIHVNKVAITVEKDLSSLRPINDWLENAGVQLVTITPEALTQNTKSQQSLVYPDEERQKKAMKYLEKGYRGVAVVSGNEVSGDIWYTSACHQKKGTVHPDLKWLKMKCGDKDAYAFDMYLHPGKRGGNLANLLQNGALHEISKRGYVRALGYYWAENIPALWVHRTLQWKELRRVKVTRFLSLRYSY</sequence>
<dbReference type="OrthoDB" id="5394658at2"/>